<dbReference type="SUPFAM" id="SSF52540">
    <property type="entry name" value="P-loop containing nucleoside triphosphate hydrolases"/>
    <property type="match status" value="1"/>
</dbReference>
<feature type="domain" description="RZ-type" evidence="9">
    <location>
        <begin position="1735"/>
        <end position="1806"/>
    </location>
</feature>
<accession>A0AAD9QHM8</accession>
<evidence type="ECO:0000256" key="2">
    <source>
        <dbReference type="ARBA" id="ARBA00022490"/>
    </source>
</evidence>
<evidence type="ECO:0000256" key="3">
    <source>
        <dbReference type="ARBA" id="ARBA00022723"/>
    </source>
</evidence>
<proteinExistence type="predicted"/>
<dbReference type="SMART" id="SM00438">
    <property type="entry name" value="ZnF_NFX"/>
    <property type="match status" value="6"/>
</dbReference>
<evidence type="ECO:0000256" key="4">
    <source>
        <dbReference type="ARBA" id="ARBA00022737"/>
    </source>
</evidence>
<dbReference type="PANTHER" id="PTHR10887">
    <property type="entry name" value="DNA2/NAM7 HELICASE FAMILY"/>
    <property type="match status" value="1"/>
</dbReference>
<dbReference type="InterPro" id="IPR057373">
    <property type="entry name" value="ZNFX1"/>
</dbReference>
<dbReference type="Pfam" id="PF25396">
    <property type="entry name" value="ZNFX1"/>
    <property type="match status" value="1"/>
</dbReference>
<dbReference type="Pfam" id="PF13087">
    <property type="entry name" value="AAA_12"/>
    <property type="match status" value="1"/>
</dbReference>
<keyword evidence="2" id="KW-0963">Cytoplasm</keyword>
<dbReference type="InterPro" id="IPR046439">
    <property type="entry name" value="ZF_RZ_dom"/>
</dbReference>
<reference evidence="10" key="1">
    <citation type="journal article" date="2023" name="G3 (Bethesda)">
        <title>Whole genome assembly and annotation of the endangered Caribbean coral Acropora cervicornis.</title>
        <authorList>
            <person name="Selwyn J.D."/>
            <person name="Vollmer S.V."/>
        </authorList>
    </citation>
    <scope>NUCLEOTIDE SEQUENCE</scope>
    <source>
        <strain evidence="10">K2</strain>
    </source>
</reference>
<keyword evidence="5" id="KW-0863">Zinc-finger</keyword>
<keyword evidence="11" id="KW-1185">Reference proteome</keyword>
<evidence type="ECO:0000259" key="9">
    <source>
        <dbReference type="PROSITE" id="PS51981"/>
    </source>
</evidence>
<feature type="region of interest" description="Disordered" evidence="8">
    <location>
        <begin position="334"/>
        <end position="354"/>
    </location>
</feature>
<dbReference type="InterPro" id="IPR045055">
    <property type="entry name" value="DNA2/NAM7-like"/>
</dbReference>
<dbReference type="GO" id="GO:0031380">
    <property type="term" value="C:nuclear RNA-directed RNA polymerase complex"/>
    <property type="evidence" value="ECO:0007669"/>
    <property type="project" value="TreeGrafter"/>
</dbReference>
<dbReference type="FunFam" id="3.40.50.300:FF:000742">
    <property type="entry name" value="NFX1-type zinc finger-containing protein 1"/>
    <property type="match status" value="1"/>
</dbReference>
<evidence type="ECO:0000313" key="11">
    <source>
        <dbReference type="Proteomes" id="UP001249851"/>
    </source>
</evidence>
<evidence type="ECO:0000256" key="6">
    <source>
        <dbReference type="ARBA" id="ARBA00022833"/>
    </source>
</evidence>
<dbReference type="GO" id="GO:0004386">
    <property type="term" value="F:helicase activity"/>
    <property type="evidence" value="ECO:0007669"/>
    <property type="project" value="InterPro"/>
</dbReference>
<keyword evidence="7" id="KW-0391">Immunity</keyword>
<evidence type="ECO:0000313" key="10">
    <source>
        <dbReference type="EMBL" id="KAK2561506.1"/>
    </source>
</evidence>
<dbReference type="InterPro" id="IPR041677">
    <property type="entry name" value="DNA2/NAM7_AAA_11"/>
</dbReference>
<dbReference type="Pfam" id="PF20173">
    <property type="entry name" value="ZnF_RZ-type"/>
    <property type="match status" value="1"/>
</dbReference>
<dbReference type="InterPro" id="IPR027417">
    <property type="entry name" value="P-loop_NTPase"/>
</dbReference>
<reference evidence="10" key="2">
    <citation type="journal article" date="2023" name="Science">
        <title>Genomic signatures of disease resistance in endangered staghorn corals.</title>
        <authorList>
            <person name="Vollmer S.V."/>
            <person name="Selwyn J.D."/>
            <person name="Despard B.A."/>
            <person name="Roesel C.L."/>
        </authorList>
    </citation>
    <scope>NUCLEOTIDE SEQUENCE</scope>
    <source>
        <strain evidence="10">K2</strain>
    </source>
</reference>
<dbReference type="PANTHER" id="PTHR10887:SF341">
    <property type="entry name" value="NFX1-TYPE ZINC FINGER-CONTAINING PROTEIN 1"/>
    <property type="match status" value="1"/>
</dbReference>
<evidence type="ECO:0000256" key="1">
    <source>
        <dbReference type="ARBA" id="ARBA00004496"/>
    </source>
</evidence>
<dbReference type="Gene3D" id="3.40.50.300">
    <property type="entry name" value="P-loop containing nucleotide triphosphate hydrolases"/>
    <property type="match status" value="3"/>
</dbReference>
<evidence type="ECO:0000256" key="5">
    <source>
        <dbReference type="ARBA" id="ARBA00022771"/>
    </source>
</evidence>
<evidence type="ECO:0000256" key="7">
    <source>
        <dbReference type="ARBA" id="ARBA00022859"/>
    </source>
</evidence>
<keyword evidence="3" id="KW-0479">Metal-binding</keyword>
<evidence type="ECO:0000256" key="8">
    <source>
        <dbReference type="SAM" id="MobiDB-lite"/>
    </source>
</evidence>
<dbReference type="Proteomes" id="UP001249851">
    <property type="component" value="Unassembled WGS sequence"/>
</dbReference>
<dbReference type="InterPro" id="IPR000967">
    <property type="entry name" value="Znf_NFX1"/>
</dbReference>
<name>A0AAD9QHM8_ACRCE</name>
<dbReference type="GO" id="GO:0031048">
    <property type="term" value="P:regulatory ncRNA-mediated heterochromatin formation"/>
    <property type="evidence" value="ECO:0007669"/>
    <property type="project" value="TreeGrafter"/>
</dbReference>
<dbReference type="GO" id="GO:0002376">
    <property type="term" value="P:immune system process"/>
    <property type="evidence" value="ECO:0007669"/>
    <property type="project" value="UniProtKB-KW"/>
</dbReference>
<dbReference type="PROSITE" id="PS51981">
    <property type="entry name" value="ZF_RZ"/>
    <property type="match status" value="1"/>
</dbReference>
<keyword evidence="6" id="KW-0862">Zinc</keyword>
<dbReference type="InterPro" id="IPR041679">
    <property type="entry name" value="DNA2/NAM7-like_C"/>
</dbReference>
<dbReference type="GO" id="GO:0008270">
    <property type="term" value="F:zinc ion binding"/>
    <property type="evidence" value="ECO:0007669"/>
    <property type="project" value="UniProtKB-KW"/>
</dbReference>
<keyword evidence="4" id="KW-0677">Repeat</keyword>
<dbReference type="EMBL" id="JARQWQ010000032">
    <property type="protein sequence ID" value="KAK2561506.1"/>
    <property type="molecule type" value="Genomic_DNA"/>
</dbReference>
<comment type="subcellular location">
    <subcellularLocation>
        <location evidence="1">Cytoplasm</location>
    </subcellularLocation>
</comment>
<comment type="caution">
    <text evidence="10">The sequence shown here is derived from an EMBL/GenBank/DDBJ whole genome shotgun (WGS) entry which is preliminary data.</text>
</comment>
<sequence>MAEPAVFYRCGACCFEFTSDDVWQYFFKHVCVDDEGNVLPPLDTEKHGFHHYHATIGSGEPKRTRDLSKKRSVEKAKCRRTQREADERTDNAPKPISFTALERICKNEFSEKAILELVGMAERFDALLCSEEIRPDLLKLVITSFRLLCSSNRMMAANTEKILRSTCTNKFMTGQVLSRFINTMPYSGDTCFDSVIDDLSVVFKAMIQRAQRGNQAILYDLPIPQLSCSFASLKQKNLIENVDDLEKKLHEVSELREKMICLANSTLESDAEPPQNFRSLSIVPDAADLLCSKPFLRKNIIDGKFNDLEHYLDVQFRLLREDFVMPLRRGIRQMRKESDSSMRTKSTDRPKRPKDVSVYHEVTILHPVFNDNGRFYRLKFDQSHRSVKNVRWERSSRLKFGSLVCLSPDDFDSVVFATVENRNANSLSVGELEVRFVNLTSTQIYQFIHSKVRFVMIESPAYFEAYRHVLEALKTMKTEEFPFKRYIVDCCQVVDPPEYLVQVSDGAIEEGEIMFDFSSVSAKKKSASLSDGDPFRLNLPGYAKQALPGSTDVNSEEEIVQEEDTHPQGHHTSGDIADVAMATEIPSEIFKWPDRESLGFNESQMRAFKLALTKQFAVIQGPPGTGKTFVAIVRIGERSRSKKLEQCALKARKFALPAWNGFRARSASRREVRAKKNSLTHSSLLLNAARSSVISLDVFKAYGCIRDADYAQFQGIADQESTDLDGHLLQWLEIKHKRDLREENDDREEDLLMELVAPGRRFTDDGRLDRDADAIREVAAISITEADNPGYVKRNLLSINDAMTEAQEKRVRDVEALDRRDRWKLYCLWRQRLEQYHHKVLEEQQESFDEAVSRSDELRKLQECAILEKARVIGMTTTCAAKYRHVLDEICPKIVLIEEAAEVLEAHIITSLTKGCQHLILIGDHQQLRPTPAVSDLPKTYKLDVSLFERMVNVGVYCERLSVQHRMRPEIASLMRHIYEGLENHESVKQYEDIKGVKKNVFFVNHSHLEDHSNESNSYSNNHEAKFLVALCRYLLQQGYEAKQVTLLTTYSGQMFAIRDCLKEQKNEELGRVRLSTVDNFQGEESDIVLLSLVRSNQEEKVGFIKVVNRTCVALSRAKKGFYCIGNFDLLSKHSELWKKIVNELKANDGFGAALPLVCQLHNDEVTAESSEDFEKKVPEGGCLRGCGVRLECGHACKQRCHPRDVKHKKYVCIEPCQRYIKGCTQQHLCPRLCNEPCAWSCAVEVEKQLPDCGHVAKVQCSRWDLENVPCQERCSKVLKCGHKCQNHCKKPCTTKCQELVKKTDWPCGHQVTIACHATQDDCPVPCDVALECGHKCSGTCGECRMGRIQKRCKLRCGRVLVCSHVCKEACGETCPPCTRKCENCCEHSKCDKMCSEPCVSCKEKCSWKCQHHECSKRCHEVCDRPRCNEPCQKTTPCCPGVVCQGLMCEENHECICVFCTKNDGKDPITEIFLGGEGEEDARFIRLPDCGHIFAVSDLDRFMDMQDDTAEENVIQIKRCPRCRTSIRLSLRYGSIIKQQLRDIEKVKMIMRQKTDQGLSAKKNKLRDRVNLLSGGQEDYIKVWKPFLSKVKNCAMAAKLENRILLMERIVSLTKRMRENPGLPENVCQENNFDVYHLESDLSFLVKRFMSVNVTQRELHDISAEISRIKVQIELCLLSRDVRRLETELDEPSLQTMAEVRNKLSSGKRIEEEVLDEMLRSLANIRKTSPELNPLTLEEKKEIVSAIGLSKGHWFKCPRGHIYCIGECGGAMERSKCPECKAVIGGERHTLEEGNTLASEMDGAQYAAWSEQANMRNYVFQ</sequence>
<protein>
    <submittedName>
        <fullName evidence="10">NFX1-type zinc finger-containing protein 1</fullName>
    </submittedName>
</protein>
<organism evidence="10 11">
    <name type="scientific">Acropora cervicornis</name>
    <name type="common">Staghorn coral</name>
    <dbReference type="NCBI Taxonomy" id="6130"/>
    <lineage>
        <taxon>Eukaryota</taxon>
        <taxon>Metazoa</taxon>
        <taxon>Cnidaria</taxon>
        <taxon>Anthozoa</taxon>
        <taxon>Hexacorallia</taxon>
        <taxon>Scleractinia</taxon>
        <taxon>Astrocoeniina</taxon>
        <taxon>Acroporidae</taxon>
        <taxon>Acropora</taxon>
    </lineage>
</organism>
<dbReference type="CDD" id="cd18808">
    <property type="entry name" value="SF1_C_Upf1"/>
    <property type="match status" value="1"/>
</dbReference>
<dbReference type="GO" id="GO:0005737">
    <property type="term" value="C:cytoplasm"/>
    <property type="evidence" value="ECO:0007669"/>
    <property type="project" value="UniProtKB-SubCell"/>
</dbReference>
<dbReference type="Pfam" id="PF13086">
    <property type="entry name" value="AAA_11"/>
    <property type="match status" value="1"/>
</dbReference>
<dbReference type="InterPro" id="IPR047187">
    <property type="entry name" value="SF1_C_Upf1"/>
</dbReference>
<feature type="region of interest" description="Disordered" evidence="8">
    <location>
        <begin position="548"/>
        <end position="572"/>
    </location>
</feature>
<gene>
    <name evidence="10" type="ORF">P5673_015477</name>
</gene>